<evidence type="ECO:0000313" key="1">
    <source>
        <dbReference type="EMBL" id="CAD6441816.1"/>
    </source>
</evidence>
<organism evidence="1 2">
    <name type="scientific">Sclerotinia trifoliorum</name>
    <dbReference type="NCBI Taxonomy" id="28548"/>
    <lineage>
        <taxon>Eukaryota</taxon>
        <taxon>Fungi</taxon>
        <taxon>Dikarya</taxon>
        <taxon>Ascomycota</taxon>
        <taxon>Pezizomycotina</taxon>
        <taxon>Leotiomycetes</taxon>
        <taxon>Helotiales</taxon>
        <taxon>Sclerotiniaceae</taxon>
        <taxon>Sclerotinia</taxon>
    </lineage>
</organism>
<keyword evidence="2" id="KW-1185">Reference proteome</keyword>
<comment type="caution">
    <text evidence="1">The sequence shown here is derived from an EMBL/GenBank/DDBJ whole genome shotgun (WGS) entry which is preliminary data.</text>
</comment>
<proteinExistence type="predicted"/>
<protein>
    <submittedName>
        <fullName evidence="1">A6725c2c-b0f8-48f8-ba39-4e3e77d58507</fullName>
    </submittedName>
</protein>
<reference evidence="1" key="1">
    <citation type="submission" date="2020-10" db="EMBL/GenBank/DDBJ databases">
        <authorList>
            <person name="Kusch S."/>
        </authorList>
    </citation>
    <scope>NUCLEOTIDE SEQUENCE</scope>
    <source>
        <strain evidence="1">SwB9</strain>
    </source>
</reference>
<sequence length="201" mass="23175">MTYNYNCSTTFKNTISFNQSLIIYLTASKNHIHQSKSPPLHRPNSQDPLYHPKIAKMMDPKKYDELLQQEDHYRQKFNVQIYLSLATEADCNNPIGPQIHSAIMTINGECFIARNSPVFRSDEKGAFYRQIDAMANARLKLVGWFKEMSDKGFMSYKDEQAYITNGHLSSRTPSGILNDGGEYIDWLSTRRVEYLDTISDD</sequence>
<dbReference type="OrthoDB" id="3525997at2759"/>
<dbReference type="Proteomes" id="UP000624404">
    <property type="component" value="Unassembled WGS sequence"/>
</dbReference>
<evidence type="ECO:0000313" key="2">
    <source>
        <dbReference type="Proteomes" id="UP000624404"/>
    </source>
</evidence>
<gene>
    <name evidence="1" type="ORF">SCLTRI_LOCUS1607</name>
</gene>
<accession>A0A8H2VP71</accession>
<dbReference type="AlphaFoldDB" id="A0A8H2VP71"/>
<name>A0A8H2VP71_9HELO</name>
<dbReference type="EMBL" id="CAJHIA010000007">
    <property type="protein sequence ID" value="CAD6441816.1"/>
    <property type="molecule type" value="Genomic_DNA"/>
</dbReference>